<evidence type="ECO:0000313" key="2">
    <source>
        <dbReference type="Proteomes" id="UP000027222"/>
    </source>
</evidence>
<dbReference type="OrthoDB" id="2322999at2759"/>
<evidence type="ECO:0000313" key="1">
    <source>
        <dbReference type="EMBL" id="KDR68303.1"/>
    </source>
</evidence>
<organism evidence="1 2">
    <name type="scientific">Galerina marginata (strain CBS 339.88)</name>
    <dbReference type="NCBI Taxonomy" id="685588"/>
    <lineage>
        <taxon>Eukaryota</taxon>
        <taxon>Fungi</taxon>
        <taxon>Dikarya</taxon>
        <taxon>Basidiomycota</taxon>
        <taxon>Agaricomycotina</taxon>
        <taxon>Agaricomycetes</taxon>
        <taxon>Agaricomycetidae</taxon>
        <taxon>Agaricales</taxon>
        <taxon>Agaricineae</taxon>
        <taxon>Strophariaceae</taxon>
        <taxon>Galerina</taxon>
    </lineage>
</organism>
<dbReference type="HOGENOM" id="CLU_124544_0_0_1"/>
<reference evidence="2" key="1">
    <citation type="journal article" date="2014" name="Proc. Natl. Acad. Sci. U.S.A.">
        <title>Extensive sampling of basidiomycete genomes demonstrates inadequacy of the white-rot/brown-rot paradigm for wood decay fungi.</title>
        <authorList>
            <person name="Riley R."/>
            <person name="Salamov A.A."/>
            <person name="Brown D.W."/>
            <person name="Nagy L.G."/>
            <person name="Floudas D."/>
            <person name="Held B.W."/>
            <person name="Levasseur A."/>
            <person name="Lombard V."/>
            <person name="Morin E."/>
            <person name="Otillar R."/>
            <person name="Lindquist E.A."/>
            <person name="Sun H."/>
            <person name="LaButti K.M."/>
            <person name="Schmutz J."/>
            <person name="Jabbour D."/>
            <person name="Luo H."/>
            <person name="Baker S.E."/>
            <person name="Pisabarro A.G."/>
            <person name="Walton J.D."/>
            <person name="Blanchette R.A."/>
            <person name="Henrissat B."/>
            <person name="Martin F."/>
            <person name="Cullen D."/>
            <person name="Hibbett D.S."/>
            <person name="Grigoriev I.V."/>
        </authorList>
    </citation>
    <scope>NUCLEOTIDE SEQUENCE [LARGE SCALE GENOMIC DNA]</scope>
    <source>
        <strain evidence="2">CBS 339.88</strain>
    </source>
</reference>
<gene>
    <name evidence="1" type="ORF">GALMADRAFT_215957</name>
</gene>
<sequence>MTTVASLYNSLPSLEEAADKFTNRAQIFSKLASLLAKYEHKFGVCLVHAHCKLEEGEIMVSTGHVSQPERDVECYAECWLASGEPYEFTKEPVVSPPPELLSQFRDIVDGIDVLGLYAVSAPPSSGILLERTDGRKNITEIVPSAGPQDIETAWLPGVDNPIVMACTRGPGELLT</sequence>
<keyword evidence="2" id="KW-1185">Reference proteome</keyword>
<protein>
    <submittedName>
        <fullName evidence="1">Uncharacterized protein</fullName>
    </submittedName>
</protein>
<name>A0A067SNE2_GALM3</name>
<dbReference type="STRING" id="685588.A0A067SNE2"/>
<accession>A0A067SNE2</accession>
<dbReference type="Proteomes" id="UP000027222">
    <property type="component" value="Unassembled WGS sequence"/>
</dbReference>
<proteinExistence type="predicted"/>
<dbReference type="EMBL" id="KL142409">
    <property type="protein sequence ID" value="KDR68303.1"/>
    <property type="molecule type" value="Genomic_DNA"/>
</dbReference>
<dbReference type="AlphaFoldDB" id="A0A067SNE2"/>